<comment type="similarity">
    <text evidence="5">Belongs to the TMEM179 family.</text>
</comment>
<keyword evidence="4 7" id="KW-0472">Membrane</keyword>
<evidence type="ECO:0000256" key="4">
    <source>
        <dbReference type="ARBA" id="ARBA00023136"/>
    </source>
</evidence>
<reference evidence="8" key="4">
    <citation type="submission" date="2020-03" db="EMBL/GenBank/DDBJ databases">
        <title>Intra-Species Differences in Population Size shape Life History and Genome Evolution.</title>
        <authorList>
            <person name="Willemsen D."/>
            <person name="Cui R."/>
            <person name="Valenzano D.R."/>
        </authorList>
    </citation>
    <scope>NUCLEOTIDE SEQUENCE</scope>
    <source>
        <strain evidence="8">GRZ</strain>
        <tissue evidence="8">Whole</tissue>
    </source>
</reference>
<dbReference type="GeneTree" id="ENSGT00510000048151"/>
<dbReference type="CTD" id="402849"/>
<dbReference type="Pfam" id="PF26158">
    <property type="entry name" value="Claudin_TMEM179-179B"/>
    <property type="match status" value="1"/>
</dbReference>
<dbReference type="EMBL" id="HADY01008965">
    <property type="protein sequence ID" value="SBP47450.1"/>
    <property type="molecule type" value="Transcribed_RNA"/>
</dbReference>
<evidence type="ECO:0000313" key="11">
    <source>
        <dbReference type="Proteomes" id="UP000694548"/>
    </source>
</evidence>
<evidence type="ECO:0000256" key="7">
    <source>
        <dbReference type="SAM" id="Phobius"/>
    </source>
</evidence>
<evidence type="ECO:0000256" key="2">
    <source>
        <dbReference type="ARBA" id="ARBA00022692"/>
    </source>
</evidence>
<evidence type="ECO:0000256" key="3">
    <source>
        <dbReference type="ARBA" id="ARBA00022989"/>
    </source>
</evidence>
<dbReference type="AlphaFoldDB" id="A0A1A7ZZR6"/>
<evidence type="ECO:0000313" key="9">
    <source>
        <dbReference type="EMBL" id="SBP47450.1"/>
    </source>
</evidence>
<evidence type="ECO:0000313" key="10">
    <source>
        <dbReference type="Ensembl" id="ENSNFUP00015024578.1"/>
    </source>
</evidence>
<dbReference type="KEGG" id="nfu:107377120"/>
<dbReference type="EMBL" id="HAEJ01001312">
    <property type="protein sequence ID" value="SBS41769.1"/>
    <property type="molecule type" value="Transcribed_RNA"/>
</dbReference>
<keyword evidence="3 7" id="KW-1133">Transmembrane helix</keyword>
<keyword evidence="11" id="KW-1185">Reference proteome</keyword>
<comment type="subcellular location">
    <subcellularLocation>
        <location evidence="1">Membrane</location>
        <topology evidence="1">Multi-pass membrane protein</topology>
    </subcellularLocation>
</comment>
<feature type="transmembrane region" description="Helical" evidence="7">
    <location>
        <begin position="170"/>
        <end position="188"/>
    </location>
</feature>
<dbReference type="InterPro" id="IPR029776">
    <property type="entry name" value="TMEM179B"/>
</dbReference>
<protein>
    <submittedName>
        <fullName evidence="9 10">Transmembrane protein 179B</fullName>
    </submittedName>
</protein>
<gene>
    <name evidence="9" type="primary">TMEM179B</name>
    <name evidence="8" type="synonym">tmem179b</name>
    <name evidence="10" type="synonym">tmem179ba</name>
    <name evidence="8" type="ORF">G4P62_003904</name>
</gene>
<accession>A0A1A7ZZR6</accession>
<reference evidence="10" key="5">
    <citation type="submission" date="2025-05" db="UniProtKB">
        <authorList>
            <consortium name="Ensembl"/>
        </authorList>
    </citation>
    <scope>IDENTIFICATION</scope>
</reference>
<organism evidence="9">
    <name type="scientific">Nothobranchius furzeri</name>
    <name type="common">Turquoise killifish</name>
    <dbReference type="NCBI Taxonomy" id="105023"/>
    <lineage>
        <taxon>Eukaryota</taxon>
        <taxon>Metazoa</taxon>
        <taxon>Chordata</taxon>
        <taxon>Craniata</taxon>
        <taxon>Vertebrata</taxon>
        <taxon>Euteleostomi</taxon>
        <taxon>Actinopterygii</taxon>
        <taxon>Neopterygii</taxon>
        <taxon>Teleostei</taxon>
        <taxon>Neoteleostei</taxon>
        <taxon>Acanthomorphata</taxon>
        <taxon>Ovalentaria</taxon>
        <taxon>Atherinomorphae</taxon>
        <taxon>Cyprinodontiformes</taxon>
        <taxon>Nothobranchiidae</taxon>
        <taxon>Nothobranchius</taxon>
    </lineage>
</organism>
<feature type="transmembrane region" description="Helical" evidence="7">
    <location>
        <begin position="13"/>
        <end position="34"/>
    </location>
</feature>
<dbReference type="PANTHER" id="PTHR31056">
    <property type="entry name" value="TRANSMEMBRANE PROTEIN 179B"/>
    <property type="match status" value="1"/>
</dbReference>
<dbReference type="OMA" id="YWVYTFC"/>
<dbReference type="InterPro" id="IPR059010">
    <property type="entry name" value="TMEM179-179B"/>
</dbReference>
<evidence type="ECO:0000256" key="1">
    <source>
        <dbReference type="ARBA" id="ARBA00004141"/>
    </source>
</evidence>
<dbReference type="RefSeq" id="XP_015802028.1">
    <property type="nucleotide sequence ID" value="XM_015946542.1"/>
</dbReference>
<dbReference type="GeneID" id="107377120"/>
<sequence length="228" mass="25026">MMAVSPVLLRLELVLYACCFICGIVTAATLTIVQGSFRGQCVLYGTVSYNGTIWVQSASSSSLCYFVSAVSILVAVVCFSLVLYWVYTLCMEADVQRACVWLNLIMVVSGVFLFFLLIAGCVLKIGRDTFCDSIMHAVPNITRCQDAQKSTWAGQLHGESFYSNLHKAETAVWVNFFLWLTIGVLVILQRRQGSGSKMIPTPAGALFGDSETTAAETEPFFNRPGRPQ</sequence>
<dbReference type="PANTHER" id="PTHR31056:SF1">
    <property type="entry name" value="TRANSMEMBRANE PROTEIN 179B"/>
    <property type="match status" value="1"/>
</dbReference>
<evidence type="ECO:0000313" key="8">
    <source>
        <dbReference type="EMBL" id="KAF7214570.1"/>
    </source>
</evidence>
<dbReference type="Proteomes" id="UP000822369">
    <property type="component" value="Chromosome 9"/>
</dbReference>
<feature type="transmembrane region" description="Helical" evidence="7">
    <location>
        <begin position="65"/>
        <end position="87"/>
    </location>
</feature>
<dbReference type="Proteomes" id="UP000694548">
    <property type="component" value="Chromosome sgr04"/>
</dbReference>
<reference evidence="9" key="3">
    <citation type="submission" date="2016-06" db="EMBL/GenBank/DDBJ databases">
        <title>The genome of a short-lived fish provides insights into sex chromosome evolution and the genetic control of aging.</title>
        <authorList>
            <person name="Reichwald K."/>
            <person name="Felder M."/>
            <person name="Petzold A."/>
            <person name="Koch P."/>
            <person name="Groth M."/>
            <person name="Platzer M."/>
        </authorList>
    </citation>
    <scope>NUCLEOTIDE SEQUENCE</scope>
    <source>
        <tissue evidence="9">Brain</tissue>
    </source>
</reference>
<dbReference type="EMBL" id="JAAVVJ010000009">
    <property type="protein sequence ID" value="KAF7214570.1"/>
    <property type="molecule type" value="Genomic_DNA"/>
</dbReference>
<reference evidence="9" key="2">
    <citation type="submission" date="2016-05" db="EMBL/GenBank/DDBJ databases">
        <authorList>
            <person name="Lavstsen T."/>
            <person name="Jespersen J.S."/>
        </authorList>
    </citation>
    <scope>NUCLEOTIDE SEQUENCE</scope>
    <source>
        <tissue evidence="9">Brain</tissue>
    </source>
</reference>
<keyword evidence="2 7" id="KW-0812">Transmembrane</keyword>
<feature type="transmembrane region" description="Helical" evidence="7">
    <location>
        <begin position="99"/>
        <end position="125"/>
    </location>
</feature>
<dbReference type="OrthoDB" id="8914435at2759"/>
<proteinExistence type="inferred from homology"/>
<evidence type="ECO:0000256" key="5">
    <source>
        <dbReference type="ARBA" id="ARBA00093776"/>
    </source>
</evidence>
<dbReference type="Bgee" id="ENSNFUG00015011900">
    <property type="expression patterns" value="Expressed in caudal fin and 3 other cell types or tissues"/>
</dbReference>
<evidence type="ECO:0000256" key="6">
    <source>
        <dbReference type="SAM" id="MobiDB-lite"/>
    </source>
</evidence>
<reference evidence="10" key="1">
    <citation type="submission" date="2014-08" db="EMBL/GenBank/DDBJ databases">
        <authorList>
            <person name="Senf B."/>
            <person name="Petzold A."/>
            <person name="Downie B.R."/>
            <person name="Koch P."/>
            <person name="Platzer M."/>
        </authorList>
    </citation>
    <scope>NUCLEOTIDE SEQUENCE [LARGE SCALE GENOMIC DNA]</scope>
    <source>
        <strain evidence="10">GRZ</strain>
    </source>
</reference>
<feature type="region of interest" description="Disordered" evidence="6">
    <location>
        <begin position="204"/>
        <end position="228"/>
    </location>
</feature>
<name>A0A1A7ZZR6_NOTFU</name>
<dbReference type="Ensembl" id="ENSNFUT00015025696.1">
    <property type="protein sequence ID" value="ENSNFUP00015024578.1"/>
    <property type="gene ID" value="ENSNFUG00015011900.1"/>
</dbReference>